<sequence>MMALHDGKLGLVMSNVTDRLNHTLRINTIMADHNKQYLKLIEKHRRMRTRKIEWESSKAAKSYAKICSTRKVLDDHCLIAQGEEDIAPLLGPTGLGRYGGASIERLKPDILQKIKDNQPRLRRHRRAMRHLAQGQQDGRIQNLSTLEATKKVGNIIDRPYKTTFEQQLADSNIGKVQKANFTPSRGNTLILPPLEISRTFKQIRKKLGSRSLQGVAQPQKPIVLTPIKNEQE</sequence>
<dbReference type="AlphaFoldDB" id="A0A8S4NE69"/>
<gene>
    <name evidence="1" type="ORF">OFUS_LOCUS5945</name>
</gene>
<protein>
    <submittedName>
        <fullName evidence="1">Uncharacterized protein</fullName>
    </submittedName>
</protein>
<name>A0A8S4NE69_OWEFU</name>
<comment type="caution">
    <text evidence="1">The sequence shown here is derived from an EMBL/GenBank/DDBJ whole genome shotgun (WGS) entry which is preliminary data.</text>
</comment>
<dbReference type="Proteomes" id="UP000749559">
    <property type="component" value="Unassembled WGS sequence"/>
</dbReference>
<keyword evidence="2" id="KW-1185">Reference proteome</keyword>
<dbReference type="EMBL" id="CAIIXF020000003">
    <property type="protein sequence ID" value="CAH1779108.1"/>
    <property type="molecule type" value="Genomic_DNA"/>
</dbReference>
<organism evidence="1 2">
    <name type="scientific">Owenia fusiformis</name>
    <name type="common">Polychaete worm</name>
    <dbReference type="NCBI Taxonomy" id="6347"/>
    <lineage>
        <taxon>Eukaryota</taxon>
        <taxon>Metazoa</taxon>
        <taxon>Spiralia</taxon>
        <taxon>Lophotrochozoa</taxon>
        <taxon>Annelida</taxon>
        <taxon>Polychaeta</taxon>
        <taxon>Sedentaria</taxon>
        <taxon>Canalipalpata</taxon>
        <taxon>Sabellida</taxon>
        <taxon>Oweniida</taxon>
        <taxon>Oweniidae</taxon>
        <taxon>Owenia</taxon>
    </lineage>
</organism>
<evidence type="ECO:0000313" key="2">
    <source>
        <dbReference type="Proteomes" id="UP000749559"/>
    </source>
</evidence>
<proteinExistence type="predicted"/>
<reference evidence="1" key="1">
    <citation type="submission" date="2022-03" db="EMBL/GenBank/DDBJ databases">
        <authorList>
            <person name="Martin C."/>
        </authorList>
    </citation>
    <scope>NUCLEOTIDE SEQUENCE</scope>
</reference>
<accession>A0A8S4NE69</accession>
<evidence type="ECO:0000313" key="1">
    <source>
        <dbReference type="EMBL" id="CAH1779108.1"/>
    </source>
</evidence>